<evidence type="ECO:0000256" key="3">
    <source>
        <dbReference type="HAMAP-Rule" id="MF_00549"/>
    </source>
</evidence>
<evidence type="ECO:0000256" key="1">
    <source>
        <dbReference type="ARBA" id="ARBA00006287"/>
    </source>
</evidence>
<comment type="function">
    <text evidence="3">Catalyzes the formation of methylglyoxal from dihydroxyacetone phosphate.</text>
</comment>
<feature type="binding site" evidence="3">
    <location>
        <position position="98"/>
    </location>
    <ligand>
        <name>substrate</name>
    </ligand>
</feature>
<dbReference type="CDD" id="cd01422">
    <property type="entry name" value="MGS"/>
    <property type="match status" value="1"/>
</dbReference>
<dbReference type="RefSeq" id="WP_005540341.1">
    <property type="nucleotide sequence ID" value="NZ_CP012959.1"/>
</dbReference>
<evidence type="ECO:0000313" key="7">
    <source>
        <dbReference type="EMBL" id="PHO20638.1"/>
    </source>
</evidence>
<comment type="catalytic activity">
    <reaction evidence="3">
        <text>dihydroxyacetone phosphate = methylglyoxal + phosphate</text>
        <dbReference type="Rhea" id="RHEA:17937"/>
        <dbReference type="ChEBI" id="CHEBI:17158"/>
        <dbReference type="ChEBI" id="CHEBI:43474"/>
        <dbReference type="ChEBI" id="CHEBI:57642"/>
        <dbReference type="EC" id="4.2.3.3"/>
    </reaction>
</comment>
<comment type="similarity">
    <text evidence="1 3">Belongs to the methylglyoxal synthase family.</text>
</comment>
<evidence type="ECO:0000256" key="2">
    <source>
        <dbReference type="ARBA" id="ARBA00023239"/>
    </source>
</evidence>
<reference evidence="7 10" key="2">
    <citation type="submission" date="2017-10" db="EMBL/GenBank/DDBJ databases">
        <title>Draft genome sequences of Aggregatibacter actinomycetemcomitans strains 310a and 310b.</title>
        <authorList>
            <person name="May A.C."/>
            <person name="Ohta H."/>
            <person name="Maeda H."/>
            <person name="Kokeguchi S."/>
            <person name="Cugini C."/>
        </authorList>
    </citation>
    <scope>NUCLEOTIDE SEQUENCE [LARGE SCALE GENOMIC DNA]</scope>
    <source>
        <strain evidence="7 10">310b</strain>
    </source>
</reference>
<dbReference type="NCBIfam" id="NF003559">
    <property type="entry name" value="PRK05234.1"/>
    <property type="match status" value="1"/>
</dbReference>
<dbReference type="EMBL" id="CP012959">
    <property type="protein sequence ID" value="AMQ94772.1"/>
    <property type="molecule type" value="Genomic_DNA"/>
</dbReference>
<dbReference type="EMBL" id="VSED01000008">
    <property type="protein sequence ID" value="TYA39291.1"/>
    <property type="molecule type" value="Genomic_DNA"/>
</dbReference>
<gene>
    <name evidence="3 8" type="primary">mgsA</name>
    <name evidence="6" type="ORF">ACT75_09725</name>
    <name evidence="7" type="ORF">CQR80_05190</name>
    <name evidence="8" type="ORF">FXB79_04425</name>
</gene>
<dbReference type="InterPro" id="IPR011607">
    <property type="entry name" value="MGS-like_dom"/>
</dbReference>
<dbReference type="PIRSF" id="PIRSF006614">
    <property type="entry name" value="Methylglyox_syn"/>
    <property type="match status" value="1"/>
</dbReference>
<feature type="binding site" evidence="3">
    <location>
        <position position="19"/>
    </location>
    <ligand>
        <name>substrate</name>
    </ligand>
</feature>
<feature type="binding site" evidence="3">
    <location>
        <begin position="45"/>
        <end position="48"/>
    </location>
    <ligand>
        <name>substrate</name>
    </ligand>
</feature>
<reference evidence="6 9" key="1">
    <citation type="submission" date="2015-10" db="EMBL/GenBank/DDBJ databases">
        <title>Tn-seq of a polymicrobial infection.</title>
        <authorList>
            <person name="Stacy A."/>
            <person name="Rumbaugh K.P."/>
            <person name="Whiteley M."/>
        </authorList>
    </citation>
    <scope>NUCLEOTIDE SEQUENCE [LARGE SCALE GENOMIC DNA]</scope>
    <source>
        <strain evidence="6 9">624</strain>
    </source>
</reference>
<sequence length="152" mass="17056">MQTTYRALPKNKHVALVAHDHCKQDLINWCKNHRTLLSNHTLYGTGTTGNLIHRETGLTVNNLLSGPMGGDQQLGELIAENKIDLMIFFWDPMNAVPHDPDVKALMCIATVWNIPVAMNIASADFLVTSPLFNETADIRIPDYQGYLTERLK</sequence>
<keyword evidence="2 3" id="KW-0456">Lyase</keyword>
<dbReference type="EC" id="4.2.3.3" evidence="3"/>
<name>A0A5D0ELM3_AGGAC</name>
<dbReference type="Gene3D" id="3.40.50.1380">
    <property type="entry name" value="Methylglyoxal synthase-like domain"/>
    <property type="match status" value="1"/>
</dbReference>
<feature type="binding site" evidence="3">
    <location>
        <begin position="65"/>
        <end position="66"/>
    </location>
    <ligand>
        <name>substrate</name>
    </ligand>
</feature>
<dbReference type="Proteomes" id="UP000323012">
    <property type="component" value="Unassembled WGS sequence"/>
</dbReference>
<dbReference type="AlphaFoldDB" id="A0A5D0ELM3"/>
<feature type="domain" description="MGS-like" evidence="5">
    <location>
        <begin position="6"/>
        <end position="152"/>
    </location>
</feature>
<evidence type="ECO:0000313" key="6">
    <source>
        <dbReference type="EMBL" id="AMQ94772.1"/>
    </source>
</evidence>
<evidence type="ECO:0000313" key="9">
    <source>
        <dbReference type="Proteomes" id="UP000072236"/>
    </source>
</evidence>
<evidence type="ECO:0000259" key="5">
    <source>
        <dbReference type="PROSITE" id="PS51855"/>
    </source>
</evidence>
<evidence type="ECO:0000313" key="10">
    <source>
        <dbReference type="Proteomes" id="UP000226080"/>
    </source>
</evidence>
<keyword evidence="10" id="KW-1185">Reference proteome</keyword>
<feature type="binding site" evidence="3">
    <location>
        <position position="23"/>
    </location>
    <ligand>
        <name>substrate</name>
    </ligand>
</feature>
<dbReference type="PROSITE" id="PS51855">
    <property type="entry name" value="MGS"/>
    <property type="match status" value="1"/>
</dbReference>
<dbReference type="PROSITE" id="PS01335">
    <property type="entry name" value="METHYLGLYOXAL_SYNTH"/>
    <property type="match status" value="1"/>
</dbReference>
<dbReference type="EMBL" id="PCGW01000008">
    <property type="protein sequence ID" value="PHO20638.1"/>
    <property type="molecule type" value="Genomic_DNA"/>
</dbReference>
<organism evidence="8 11">
    <name type="scientific">Aggregatibacter actinomycetemcomitans</name>
    <name type="common">Actinobacillus actinomycetemcomitans</name>
    <name type="synonym">Haemophilus actinomycetemcomitans</name>
    <dbReference type="NCBI Taxonomy" id="714"/>
    <lineage>
        <taxon>Bacteria</taxon>
        <taxon>Pseudomonadati</taxon>
        <taxon>Pseudomonadota</taxon>
        <taxon>Gammaproteobacteria</taxon>
        <taxon>Pasteurellales</taxon>
        <taxon>Pasteurellaceae</taxon>
        <taxon>Aggregatibacter</taxon>
    </lineage>
</organism>
<dbReference type="InterPro" id="IPR004363">
    <property type="entry name" value="Methylgl_synth"/>
</dbReference>
<dbReference type="FunFam" id="3.40.50.1380:FF:000002">
    <property type="entry name" value="Methylglyoxal synthase"/>
    <property type="match status" value="1"/>
</dbReference>
<evidence type="ECO:0000256" key="4">
    <source>
        <dbReference type="PIRSR" id="PIRSR006614-1"/>
    </source>
</evidence>
<dbReference type="GO" id="GO:0008929">
    <property type="term" value="F:methylglyoxal synthase activity"/>
    <property type="evidence" value="ECO:0007669"/>
    <property type="project" value="UniProtKB-UniRule"/>
</dbReference>
<reference evidence="8 11" key="3">
    <citation type="submission" date="2019-08" db="EMBL/GenBank/DDBJ databases">
        <title>Whole genome sequencing of Aggregatibacter actinomycetemcomitans cultured from blood stream infections in Denmark reveals a novel phylogenetic lineage expressing serotype a membrane O polysaccharide.</title>
        <authorList>
            <person name="Nedergaard S."/>
            <person name="Kobel C.M."/>
            <person name="Nielsen M.B."/>
            <person name="Moeller R.T."/>
            <person name="Jensen A.B."/>
            <person name="Noerskov-Lauritsen N."/>
        </authorList>
    </citation>
    <scope>NUCLEOTIDE SEQUENCE [LARGE SCALE GENOMIC DNA]</scope>
    <source>
        <strain evidence="8 11">PN_563</strain>
    </source>
</reference>
<dbReference type="GO" id="GO:0019242">
    <property type="term" value="P:methylglyoxal biosynthetic process"/>
    <property type="evidence" value="ECO:0007669"/>
    <property type="project" value="UniProtKB-UniRule"/>
</dbReference>
<dbReference type="InterPro" id="IPR018148">
    <property type="entry name" value="Methylglyoxal_synth_AS"/>
</dbReference>
<dbReference type="PANTHER" id="PTHR30492:SF0">
    <property type="entry name" value="METHYLGLYOXAL SYNTHASE"/>
    <property type="match status" value="1"/>
</dbReference>
<dbReference type="SMART" id="SM00851">
    <property type="entry name" value="MGS"/>
    <property type="match status" value="1"/>
</dbReference>
<dbReference type="PANTHER" id="PTHR30492">
    <property type="entry name" value="METHYLGLYOXAL SYNTHASE"/>
    <property type="match status" value="1"/>
</dbReference>
<dbReference type="Proteomes" id="UP000072236">
    <property type="component" value="Chromosome"/>
</dbReference>
<dbReference type="InterPro" id="IPR036914">
    <property type="entry name" value="MGS-like_dom_sf"/>
</dbReference>
<dbReference type="HAMAP" id="MF_00549">
    <property type="entry name" value="Methylglyoxal_synth"/>
    <property type="match status" value="1"/>
</dbReference>
<dbReference type="OrthoDB" id="9787147at2"/>
<accession>A0A5D0ELM3</accession>
<dbReference type="SMR" id="A0A5D0ELM3"/>
<dbReference type="Pfam" id="PF02142">
    <property type="entry name" value="MGS"/>
    <property type="match status" value="1"/>
</dbReference>
<dbReference type="SUPFAM" id="SSF52335">
    <property type="entry name" value="Methylglyoxal synthase-like"/>
    <property type="match status" value="1"/>
</dbReference>
<protein>
    <recommendedName>
        <fullName evidence="3">Methylglyoxal synthase</fullName>
        <shortName evidence="3">MGS</shortName>
        <ecNumber evidence="3">4.2.3.3</ecNumber>
    </recommendedName>
</protein>
<feature type="active site" description="Proton donor/acceptor" evidence="3 4">
    <location>
        <position position="71"/>
    </location>
</feature>
<dbReference type="Proteomes" id="UP000226080">
    <property type="component" value="Unassembled WGS sequence"/>
</dbReference>
<dbReference type="KEGG" id="aact:ACT75_09725"/>
<dbReference type="GO" id="GO:0005829">
    <property type="term" value="C:cytosol"/>
    <property type="evidence" value="ECO:0007669"/>
    <property type="project" value="TreeGrafter"/>
</dbReference>
<dbReference type="NCBIfam" id="TIGR00160">
    <property type="entry name" value="MGSA"/>
    <property type="match status" value="1"/>
</dbReference>
<evidence type="ECO:0000313" key="8">
    <source>
        <dbReference type="EMBL" id="TYA39291.1"/>
    </source>
</evidence>
<evidence type="ECO:0000313" key="11">
    <source>
        <dbReference type="Proteomes" id="UP000323012"/>
    </source>
</evidence>
<proteinExistence type="inferred from homology"/>